<evidence type="ECO:0000259" key="7">
    <source>
        <dbReference type="Pfam" id="PF07219"/>
    </source>
</evidence>
<evidence type="ECO:0000256" key="2">
    <source>
        <dbReference type="ARBA" id="ARBA00022692"/>
    </source>
</evidence>
<protein>
    <submittedName>
        <fullName evidence="8">Heme biosynthesis protein HemY</fullName>
    </submittedName>
</protein>
<dbReference type="Gene3D" id="1.25.40.10">
    <property type="entry name" value="Tetratricopeptide repeat domain"/>
    <property type="match status" value="1"/>
</dbReference>
<keyword evidence="4 6" id="KW-0472">Membrane</keyword>
<feature type="domain" description="HemY N-terminal" evidence="7">
    <location>
        <begin position="26"/>
        <end position="131"/>
    </location>
</feature>
<evidence type="ECO:0000256" key="3">
    <source>
        <dbReference type="ARBA" id="ARBA00022989"/>
    </source>
</evidence>
<evidence type="ECO:0000256" key="6">
    <source>
        <dbReference type="SAM" id="Phobius"/>
    </source>
</evidence>
<dbReference type="InterPro" id="IPR011990">
    <property type="entry name" value="TPR-like_helical_dom_sf"/>
</dbReference>
<name>A0ABQ5TYV9_9PROT</name>
<proteinExistence type="predicted"/>
<feature type="region of interest" description="Disordered" evidence="5">
    <location>
        <begin position="423"/>
        <end position="449"/>
    </location>
</feature>
<dbReference type="EMBL" id="BSNF01000001">
    <property type="protein sequence ID" value="GLQ05044.1"/>
    <property type="molecule type" value="Genomic_DNA"/>
</dbReference>
<comment type="subcellular location">
    <subcellularLocation>
        <location evidence="1">Membrane</location>
    </subcellularLocation>
</comment>
<gene>
    <name evidence="8" type="ORF">GCM10007924_02650</name>
</gene>
<dbReference type="RefSeq" id="WP_169559079.1">
    <property type="nucleotide sequence ID" value="NZ_BSNF01000001.1"/>
</dbReference>
<accession>A0ABQ5TYV9</accession>
<evidence type="ECO:0000256" key="4">
    <source>
        <dbReference type="ARBA" id="ARBA00023136"/>
    </source>
</evidence>
<organism evidence="8 9">
    <name type="scientific">Sneathiella chinensis</name>
    <dbReference type="NCBI Taxonomy" id="349750"/>
    <lineage>
        <taxon>Bacteria</taxon>
        <taxon>Pseudomonadati</taxon>
        <taxon>Pseudomonadota</taxon>
        <taxon>Alphaproteobacteria</taxon>
        <taxon>Sneathiellales</taxon>
        <taxon>Sneathiellaceae</taxon>
        <taxon>Sneathiella</taxon>
    </lineage>
</organism>
<dbReference type="Pfam" id="PF07219">
    <property type="entry name" value="HemY_N"/>
    <property type="match status" value="1"/>
</dbReference>
<dbReference type="Pfam" id="PF14559">
    <property type="entry name" value="TPR_19"/>
    <property type="match status" value="1"/>
</dbReference>
<feature type="compositionally biased region" description="Basic and acidic residues" evidence="5">
    <location>
        <begin position="423"/>
        <end position="435"/>
    </location>
</feature>
<dbReference type="InterPro" id="IPR010817">
    <property type="entry name" value="HemY_N"/>
</dbReference>
<keyword evidence="2 6" id="KW-0812">Transmembrane</keyword>
<evidence type="ECO:0000313" key="9">
    <source>
        <dbReference type="Proteomes" id="UP001161409"/>
    </source>
</evidence>
<sequence>MTRSIYLFLLIALLAIGAVWLATNPGTVEVAWGGYVVETSLVTLAFFTLILGAIIAILYRVFVWLKTGPGRLGGALSSRRRNRGLEALSNGMVAIAAGDADEARRAAIEAEKYLKGEPMTLLLAAQAAELNEDERATRIYYDRMAERPDTEFMGLRGLIARARTEGNLEAAIDLANRADELKPGTPWVVKELFDLHLKLRHWDEAETVLARMARGKAAKSASVKRTRSVIALERARQALKRDEKAAAFDLALSAHQLDPAFVPASVLAIRLSVPSRKRDKLIAEAWKTNPHPDLIAAIREAKAFEDEAAWLDYVRTMLAPNTPDNRETLMEEARAALAAQKWGEARKYLNRVAEIDPSSSVYRLLAELDEKANADVVAAREWILKSVDAPPDPIWICKACGRQEESWSAHCPSCDGFDTLDWKKPERGHASKADEIEAEIVQELPAPAP</sequence>
<evidence type="ECO:0000313" key="8">
    <source>
        <dbReference type="EMBL" id="GLQ05044.1"/>
    </source>
</evidence>
<dbReference type="SUPFAM" id="SSF48452">
    <property type="entry name" value="TPR-like"/>
    <property type="match status" value="1"/>
</dbReference>
<reference evidence="8" key="2">
    <citation type="submission" date="2023-01" db="EMBL/GenBank/DDBJ databases">
        <title>Draft genome sequence of Sneathiella chinensis strain NBRC 103408.</title>
        <authorList>
            <person name="Sun Q."/>
            <person name="Mori K."/>
        </authorList>
    </citation>
    <scope>NUCLEOTIDE SEQUENCE</scope>
    <source>
        <strain evidence="8">NBRC 103408</strain>
    </source>
</reference>
<keyword evidence="9" id="KW-1185">Reference proteome</keyword>
<dbReference type="Proteomes" id="UP001161409">
    <property type="component" value="Unassembled WGS sequence"/>
</dbReference>
<reference evidence="8" key="1">
    <citation type="journal article" date="2014" name="Int. J. Syst. Evol. Microbiol.">
        <title>Complete genome of a new Firmicutes species belonging to the dominant human colonic microbiota ('Ruminococcus bicirculans') reveals two chromosomes and a selective capacity to utilize plant glucans.</title>
        <authorList>
            <consortium name="NISC Comparative Sequencing Program"/>
            <person name="Wegmann U."/>
            <person name="Louis P."/>
            <person name="Goesmann A."/>
            <person name="Henrissat B."/>
            <person name="Duncan S.H."/>
            <person name="Flint H.J."/>
        </authorList>
    </citation>
    <scope>NUCLEOTIDE SEQUENCE</scope>
    <source>
        <strain evidence="8">NBRC 103408</strain>
    </source>
</reference>
<keyword evidence="3 6" id="KW-1133">Transmembrane helix</keyword>
<evidence type="ECO:0000256" key="5">
    <source>
        <dbReference type="SAM" id="MobiDB-lite"/>
    </source>
</evidence>
<evidence type="ECO:0000256" key="1">
    <source>
        <dbReference type="ARBA" id="ARBA00004370"/>
    </source>
</evidence>
<comment type="caution">
    <text evidence="8">The sequence shown here is derived from an EMBL/GenBank/DDBJ whole genome shotgun (WGS) entry which is preliminary data.</text>
</comment>
<feature type="transmembrane region" description="Helical" evidence="6">
    <location>
        <begin position="45"/>
        <end position="65"/>
    </location>
</feature>